<dbReference type="PANTHER" id="PTHR30441">
    <property type="entry name" value="DUF748 DOMAIN-CONTAINING PROTEIN"/>
    <property type="match status" value="1"/>
</dbReference>
<evidence type="ECO:0000256" key="1">
    <source>
        <dbReference type="SAM" id="MobiDB-lite"/>
    </source>
</evidence>
<feature type="compositionally biased region" description="Low complexity" evidence="1">
    <location>
        <begin position="479"/>
        <end position="494"/>
    </location>
</feature>
<reference evidence="3 4" key="1">
    <citation type="submission" date="2022-01" db="EMBL/GenBank/DDBJ databases">
        <authorList>
            <person name="Won M."/>
            <person name="Kim S.-J."/>
            <person name="Kwon S.-W."/>
        </authorList>
    </citation>
    <scope>NUCLEOTIDE SEQUENCE [LARGE SCALE GENOMIC DNA]</scope>
    <source>
        <strain evidence="3 4">KCTC 23505</strain>
    </source>
</reference>
<proteinExistence type="predicted"/>
<name>A0ABS9DY89_9PROT</name>
<evidence type="ECO:0000313" key="3">
    <source>
        <dbReference type="EMBL" id="MCF3947719.1"/>
    </source>
</evidence>
<dbReference type="Pfam" id="PF05170">
    <property type="entry name" value="AsmA"/>
    <property type="match status" value="1"/>
</dbReference>
<dbReference type="InterPro" id="IPR007844">
    <property type="entry name" value="AsmA"/>
</dbReference>
<feature type="domain" description="AsmA" evidence="2">
    <location>
        <begin position="3"/>
        <end position="364"/>
    </location>
</feature>
<evidence type="ECO:0000259" key="2">
    <source>
        <dbReference type="Pfam" id="PF05170"/>
    </source>
</evidence>
<dbReference type="PANTHER" id="PTHR30441:SF9">
    <property type="entry name" value="ASMA FAMILY PROTEIN YHJG"/>
    <property type="match status" value="1"/>
</dbReference>
<comment type="caution">
    <text evidence="3">The sequence shown here is derived from an EMBL/GenBank/DDBJ whole genome shotgun (WGS) entry which is preliminary data.</text>
</comment>
<keyword evidence="4" id="KW-1185">Reference proteome</keyword>
<dbReference type="RefSeq" id="WP_235704986.1">
    <property type="nucleotide sequence ID" value="NZ_JAKGBZ010000029.1"/>
</dbReference>
<dbReference type="EMBL" id="JAKGBZ010000029">
    <property type="protein sequence ID" value="MCF3947719.1"/>
    <property type="molecule type" value="Genomic_DNA"/>
</dbReference>
<accession>A0ABS9DY89</accession>
<gene>
    <name evidence="3" type="ORF">L2A60_13630</name>
</gene>
<protein>
    <submittedName>
        <fullName evidence="3">AsmA family protein</fullName>
    </submittedName>
</protein>
<dbReference type="Proteomes" id="UP001521209">
    <property type="component" value="Unassembled WGS sequence"/>
</dbReference>
<evidence type="ECO:0000313" key="4">
    <source>
        <dbReference type="Proteomes" id="UP001521209"/>
    </source>
</evidence>
<dbReference type="InterPro" id="IPR052894">
    <property type="entry name" value="AsmA-related"/>
</dbReference>
<sequence>MQAKGTYNNQPVTGTMIAGTLLPLRNTAQRYPLDLSLANGATHVSLIGTVQDPLSFKGANVLLTLAGDNMADLYPLTGIPMPATPKYRVTGRLAYAHQSIEFTNFHGLVGNSDLSGTIAEKPGAILTNGTSKPTVRMNLMSRRVDLVDLGGFIGTKAGGEHEAGATAAQRAKIAASEARSPNLLPDKPFNLPKLNAANIYLHYKADSIEGKSMPLDDLAVTMDIVNGTIHLHPISFGVGTGRIIGTIALTPVSNKLIHAVANVSFANVNVSKLMAATHMFRGAGLLQGKATLNATGNSIASWAGNGNGGLVLYMTGGNLSALLVSLSGLEFGNALIAALGLPEQTDIRCFVGDFALDRGIFDTRTLLLDTGTAVVRGEGTVNLKNERIDYRIQSKPKHFSIGSLPAPIDITSTMKKPSIGPAKKPLVERGIAVAVLGVIAAPLALLPTIQLGVKDPHACQDLVTEAETQDRDDKPGQSVRPVAHAAPVRKVAARPPAPHGNLTTSALNRQELKKVQHQRP</sequence>
<feature type="region of interest" description="Disordered" evidence="1">
    <location>
        <begin position="465"/>
        <end position="520"/>
    </location>
</feature>
<organism evidence="3 4">
    <name type="scientific">Acidiphilium iwatense</name>
    <dbReference type="NCBI Taxonomy" id="768198"/>
    <lineage>
        <taxon>Bacteria</taxon>
        <taxon>Pseudomonadati</taxon>
        <taxon>Pseudomonadota</taxon>
        <taxon>Alphaproteobacteria</taxon>
        <taxon>Acetobacterales</taxon>
        <taxon>Acidocellaceae</taxon>
        <taxon>Acidiphilium</taxon>
    </lineage>
</organism>